<sequence>MGAKGMRVDTSEQTARKFGGRKYVAEVWSQLPKCPDCGRPMRPHGSDPAKFPATVQKAGGGYCSTHYASRRAKGSLPGDRKVDYPPATGSEMQRMAATWSEEERSAAVLVADVSLRMVGECSAKVATTEILEMLGLFDTDRNAYAYDLNDPKGAAAGRY</sequence>
<organism evidence="1 2">
    <name type="scientific">Microbacterium phage AnnaSerena</name>
    <dbReference type="NCBI Taxonomy" id="2201432"/>
    <lineage>
        <taxon>Viruses</taxon>
        <taxon>Duplodnaviria</taxon>
        <taxon>Heunggongvirae</taxon>
        <taxon>Uroviricota</taxon>
        <taxon>Caudoviricetes</taxon>
        <taxon>Krampusvirus</taxon>
        <taxon>Krampusvirus krampus</taxon>
    </lineage>
</organism>
<gene>
    <name evidence="1" type="primary">83</name>
    <name evidence="1" type="ORF">SEA_ANNASERENA_83</name>
</gene>
<protein>
    <submittedName>
        <fullName evidence="1">Uncharacterized protein</fullName>
    </submittedName>
</protein>
<dbReference type="EMBL" id="MH271292">
    <property type="protein sequence ID" value="AWY04537.1"/>
    <property type="molecule type" value="Genomic_DNA"/>
</dbReference>
<evidence type="ECO:0000313" key="1">
    <source>
        <dbReference type="EMBL" id="AWY04537.1"/>
    </source>
</evidence>
<proteinExistence type="predicted"/>
<accession>A0A2Z4Q3D4</accession>
<name>A0A2Z4Q3D4_9CAUD</name>
<reference evidence="1 2" key="1">
    <citation type="submission" date="2018-04" db="EMBL/GenBank/DDBJ databases">
        <authorList>
            <person name="Harrington T."/>
            <person name="Washburn E."/>
            <person name="Bricker J."/>
            <person name="McKinney A."/>
            <person name="Betsko A.J."/>
            <person name="Garlena R.A."/>
            <person name="Russell D.A."/>
            <person name="Pope W.A."/>
            <person name="Jacobs-Sera D."/>
            <person name="Hatfull G.F."/>
        </authorList>
    </citation>
    <scope>NUCLEOTIDE SEQUENCE [LARGE SCALE GENOMIC DNA]</scope>
</reference>
<evidence type="ECO:0000313" key="2">
    <source>
        <dbReference type="Proteomes" id="UP000251068"/>
    </source>
</evidence>
<dbReference type="Proteomes" id="UP000251068">
    <property type="component" value="Segment"/>
</dbReference>